<protein>
    <submittedName>
        <fullName evidence="9">Nudix hydrolase domain-containing protein</fullName>
    </submittedName>
</protein>
<reference evidence="9" key="1">
    <citation type="submission" date="2017-02" db="UniProtKB">
        <authorList>
            <consortium name="WormBaseParasite"/>
        </authorList>
    </citation>
    <scope>IDENTIFICATION</scope>
</reference>
<dbReference type="InterPro" id="IPR045121">
    <property type="entry name" value="CoAse"/>
</dbReference>
<name>A0A0N4VTT6_HAEPC</name>
<evidence type="ECO:0000313" key="7">
    <source>
        <dbReference type="EMBL" id="VDO06142.1"/>
    </source>
</evidence>
<dbReference type="PANTHER" id="PTHR12992">
    <property type="entry name" value="NUDIX HYDROLASE"/>
    <property type="match status" value="1"/>
</dbReference>
<keyword evidence="8" id="KW-1185">Reference proteome</keyword>
<keyword evidence="4" id="KW-0378">Hydrolase</keyword>
<accession>A0A0N4VTT6</accession>
<dbReference type="GO" id="GO:0010945">
    <property type="term" value="F:coenzyme A diphosphatase activity"/>
    <property type="evidence" value="ECO:0007669"/>
    <property type="project" value="InterPro"/>
</dbReference>
<evidence type="ECO:0000256" key="2">
    <source>
        <dbReference type="ARBA" id="ARBA00001946"/>
    </source>
</evidence>
<dbReference type="SUPFAM" id="SSF55811">
    <property type="entry name" value="Nudix"/>
    <property type="match status" value="1"/>
</dbReference>
<evidence type="ECO:0000256" key="3">
    <source>
        <dbReference type="ARBA" id="ARBA00022723"/>
    </source>
</evidence>
<evidence type="ECO:0000256" key="5">
    <source>
        <dbReference type="ARBA" id="ARBA00022842"/>
    </source>
</evidence>
<proteinExistence type="predicted"/>
<dbReference type="WBParaSite" id="HPLM_0000070301-mRNA-1">
    <property type="protein sequence ID" value="HPLM_0000070301-mRNA-1"/>
    <property type="gene ID" value="HPLM_0000070301"/>
</dbReference>
<keyword evidence="6" id="KW-0464">Manganese</keyword>
<evidence type="ECO:0000256" key="6">
    <source>
        <dbReference type="ARBA" id="ARBA00023211"/>
    </source>
</evidence>
<dbReference type="GO" id="GO:0046872">
    <property type="term" value="F:metal ion binding"/>
    <property type="evidence" value="ECO:0007669"/>
    <property type="project" value="UniProtKB-KW"/>
</dbReference>
<comment type="cofactor">
    <cofactor evidence="2">
        <name>Mg(2+)</name>
        <dbReference type="ChEBI" id="CHEBI:18420"/>
    </cofactor>
</comment>
<organism evidence="9">
    <name type="scientific">Haemonchus placei</name>
    <name type="common">Barber's pole worm</name>
    <dbReference type="NCBI Taxonomy" id="6290"/>
    <lineage>
        <taxon>Eukaryota</taxon>
        <taxon>Metazoa</taxon>
        <taxon>Ecdysozoa</taxon>
        <taxon>Nematoda</taxon>
        <taxon>Chromadorea</taxon>
        <taxon>Rhabditida</taxon>
        <taxon>Rhabditina</taxon>
        <taxon>Rhabditomorpha</taxon>
        <taxon>Strongyloidea</taxon>
        <taxon>Trichostrongylidae</taxon>
        <taxon>Haemonchus</taxon>
    </lineage>
</organism>
<comment type="cofactor">
    <cofactor evidence="1">
        <name>Mn(2+)</name>
        <dbReference type="ChEBI" id="CHEBI:29035"/>
    </cofactor>
</comment>
<evidence type="ECO:0000313" key="9">
    <source>
        <dbReference type="WBParaSite" id="HPLM_0000070301-mRNA-1"/>
    </source>
</evidence>
<dbReference type="Gene3D" id="3.90.79.10">
    <property type="entry name" value="Nucleoside Triphosphate Pyrophosphohydrolase"/>
    <property type="match status" value="1"/>
</dbReference>
<dbReference type="EMBL" id="UZAF01000614">
    <property type="protein sequence ID" value="VDO06142.1"/>
    <property type="molecule type" value="Genomic_DNA"/>
</dbReference>
<reference evidence="7 8" key="2">
    <citation type="submission" date="2018-11" db="EMBL/GenBank/DDBJ databases">
        <authorList>
            <consortium name="Pathogen Informatics"/>
        </authorList>
    </citation>
    <scope>NUCLEOTIDE SEQUENCE [LARGE SCALE GENOMIC DNA]</scope>
    <source>
        <strain evidence="7 8">MHpl1</strain>
    </source>
</reference>
<evidence type="ECO:0000256" key="1">
    <source>
        <dbReference type="ARBA" id="ARBA00001936"/>
    </source>
</evidence>
<dbReference type="PANTHER" id="PTHR12992:SF11">
    <property type="entry name" value="MITOCHONDRIAL COENZYME A DIPHOSPHATASE NUDT8"/>
    <property type="match status" value="1"/>
</dbReference>
<evidence type="ECO:0000256" key="4">
    <source>
        <dbReference type="ARBA" id="ARBA00022801"/>
    </source>
</evidence>
<dbReference type="OrthoDB" id="10262892at2759"/>
<dbReference type="Proteomes" id="UP000268014">
    <property type="component" value="Unassembled WGS sequence"/>
</dbReference>
<dbReference type="InterPro" id="IPR015797">
    <property type="entry name" value="NUDIX_hydrolase-like_dom_sf"/>
</dbReference>
<evidence type="ECO:0000313" key="8">
    <source>
        <dbReference type="Proteomes" id="UP000268014"/>
    </source>
</evidence>
<gene>
    <name evidence="7" type="ORF">HPLM_LOCUS704</name>
</gene>
<sequence>MHRCYPNHSAENWFFVKAALRETHEEIGVEPDSVEVWGRLKPVFTRTMTDTVVPIVGCIGYEALRTDCVNKGEQKVRHVHLEAELSPTVQIRIGRALVEVQMHAPWKQPWFHVQTLFSVPLEELCQSTGYTRFKSKRFEYTLPVFFSKKFTVLSARCSAIEPGLDLTTQFSSDKLFLWIMGYDSLESFCSSLQDAVFPIFTVSPFSISFFSPSLSSSISSGLQCILCMYVGLSLCLWSYILCSSLGFPQQLDHRRAWKRRRCQPLTGSTYYPNSSLPTFIATSSESLNH</sequence>
<dbReference type="STRING" id="6290.A0A0N4VTT6"/>
<keyword evidence="3" id="KW-0479">Metal-binding</keyword>
<dbReference type="AlphaFoldDB" id="A0A0N4VTT6"/>
<keyword evidence="5" id="KW-0460">Magnesium</keyword>